<accession>A0ABN6HW02</accession>
<evidence type="ECO:0000313" key="9">
    <source>
        <dbReference type="Proteomes" id="UP000825258"/>
    </source>
</evidence>
<evidence type="ECO:0000256" key="4">
    <source>
        <dbReference type="ARBA" id="ARBA00022692"/>
    </source>
</evidence>
<dbReference type="SUPFAM" id="SSF56935">
    <property type="entry name" value="Porins"/>
    <property type="match status" value="1"/>
</dbReference>
<reference evidence="8 9" key="1">
    <citation type="submission" date="2021-06" db="EMBL/GenBank/DDBJ databases">
        <title>Whole genome sequences of Flavobacterium sp. KK2020170 and assembly.</title>
        <authorList>
            <person name="Kitahara K."/>
            <person name="Miyoshi S."/>
            <person name="Uesaka K."/>
        </authorList>
    </citation>
    <scope>NUCLEOTIDE SEQUENCE [LARGE SCALE GENOMIC DNA]</scope>
    <source>
        <strain evidence="8 9">KK2020170</strain>
    </source>
</reference>
<organism evidence="8 9">
    <name type="scientific">Flavobacterium okayamense</name>
    <dbReference type="NCBI Taxonomy" id="2830782"/>
    <lineage>
        <taxon>Bacteria</taxon>
        <taxon>Pseudomonadati</taxon>
        <taxon>Bacteroidota</taxon>
        <taxon>Flavobacteriia</taxon>
        <taxon>Flavobacteriales</taxon>
        <taxon>Flavobacteriaceae</taxon>
        <taxon>Flavobacterium</taxon>
    </lineage>
</organism>
<keyword evidence="9" id="KW-1185">Reference proteome</keyword>
<keyword evidence="3" id="KW-1134">Transmembrane beta strand</keyword>
<dbReference type="RefSeq" id="WP_221257699.1">
    <property type="nucleotide sequence ID" value="NZ_AP024749.1"/>
</dbReference>
<keyword evidence="6" id="KW-0472">Membrane</keyword>
<dbReference type="PANTHER" id="PTHR35093:SF8">
    <property type="entry name" value="OUTER MEMBRANE PROTEIN NMB0088-RELATED"/>
    <property type="match status" value="1"/>
</dbReference>
<evidence type="ECO:0000256" key="3">
    <source>
        <dbReference type="ARBA" id="ARBA00022452"/>
    </source>
</evidence>
<gene>
    <name evidence="8" type="ORF">KK2020170_14460</name>
</gene>
<comment type="subcellular location">
    <subcellularLocation>
        <location evidence="1">Cell outer membrane</location>
        <topology evidence="1">Multi-pass membrane protein</topology>
    </subcellularLocation>
</comment>
<evidence type="ECO:0000256" key="5">
    <source>
        <dbReference type="ARBA" id="ARBA00022729"/>
    </source>
</evidence>
<dbReference type="PANTHER" id="PTHR35093">
    <property type="entry name" value="OUTER MEMBRANE PROTEIN NMB0088-RELATED"/>
    <property type="match status" value="1"/>
</dbReference>
<comment type="similarity">
    <text evidence="2">Belongs to the OmpP1/FadL family.</text>
</comment>
<dbReference type="EMBL" id="AP024749">
    <property type="protein sequence ID" value="BCY28578.1"/>
    <property type="molecule type" value="Genomic_DNA"/>
</dbReference>
<evidence type="ECO:0000256" key="6">
    <source>
        <dbReference type="ARBA" id="ARBA00023136"/>
    </source>
</evidence>
<name>A0ABN6HW02_9FLAO</name>
<dbReference type="Gene3D" id="2.40.160.60">
    <property type="entry name" value="Outer membrane protein transport protein (OMPP1/FadL/TodX)"/>
    <property type="match status" value="1"/>
</dbReference>
<dbReference type="InterPro" id="IPR005017">
    <property type="entry name" value="OMPP1/FadL/TodX"/>
</dbReference>
<keyword evidence="5" id="KW-0732">Signal</keyword>
<evidence type="ECO:0000256" key="7">
    <source>
        <dbReference type="ARBA" id="ARBA00023237"/>
    </source>
</evidence>
<proteinExistence type="inferred from homology"/>
<evidence type="ECO:0000256" key="1">
    <source>
        <dbReference type="ARBA" id="ARBA00004571"/>
    </source>
</evidence>
<keyword evidence="4" id="KW-0812">Transmembrane</keyword>
<evidence type="ECO:0000256" key="2">
    <source>
        <dbReference type="ARBA" id="ARBA00008163"/>
    </source>
</evidence>
<dbReference type="Pfam" id="PF03349">
    <property type="entry name" value="Toluene_X"/>
    <property type="match status" value="1"/>
</dbReference>
<evidence type="ECO:0000313" key="8">
    <source>
        <dbReference type="EMBL" id="BCY28578.1"/>
    </source>
</evidence>
<protein>
    <submittedName>
        <fullName evidence="8">Transporter</fullName>
    </submittedName>
</protein>
<dbReference type="Proteomes" id="UP000825258">
    <property type="component" value="Chromosome"/>
</dbReference>
<keyword evidence="7" id="KW-0998">Cell outer membrane</keyword>
<sequence length="491" mass="54915">MKKTLITLLGLGFFISNAQEIRQEDGLRYAIQDLTGTARFRAMSGAFGALGGDLSALNVNPAGSVLFTNNYASISGSSFSTKNNSNYFGTKTDECYSTLDLNQLGAVFIFEDKGGSSDWKKFSIGLNYENTHDFDNEIFIAGTNPNNSISQYFVDQANFIANTDFNDYQYDMGYETYIINPDTNNPGLFISNVPGGGNYYQENLITTTGYNGKITGNFATSYKDKIFLGLNLNAHFTDYVRTTSLYEYNENPENASSQPTVREILFDNQLSTYGSGFSFNIGAIAKVTESFRVGIAYESPTWYRLTDELIQDLYTFGNVNVPSGDENRYYQGPIFVFPTYKLQTPSALTGSAAYIFGNRGLISLDVSRKDFSEIQFRPKNVSVYQDLNTGIGNSLTDALEIRLGGEFKYKQWSFRGGYRFEESPYTVDYPMGDLTGYSGGLGYNFGKNRLDLAYSYAHRNYKQYLISSGMNDTSRIRAIQNNVTLTYSVNF</sequence>